<keyword evidence="2" id="KW-1185">Reference proteome</keyword>
<sequence length="270" mass="28437">MLLFIRIVREVTIKKLIFIGCSLAVALSSVVLMSARAASSSPEITPPNYSGTFKDLLLSTPARQWAAQAGADNLTMSLQGQPIVTLLKPSGISAQSLSSQRISVSNHLRQLSQANKADILTPYENIPLVNVIAVKYGTEKLAEFAEQASKAIKQENLSASVYLDSLGDRVMISTNSNSKEVSLLLQKIGLPAGSFAVYEASTTFLSLSGGSTSPTSTIDKLSNSSQLSSGLEVVSDLGKCTYSFTGITSSGARVGITARHCVSASATALR</sequence>
<organism evidence="1 2">
    <name type="scientific">Deinococcus oregonensis</name>
    <dbReference type="NCBI Taxonomy" id="1805970"/>
    <lineage>
        <taxon>Bacteria</taxon>
        <taxon>Thermotogati</taxon>
        <taxon>Deinococcota</taxon>
        <taxon>Deinococci</taxon>
        <taxon>Deinococcales</taxon>
        <taxon>Deinococcaceae</taxon>
        <taxon>Deinococcus</taxon>
    </lineage>
</organism>
<dbReference type="Proteomes" id="UP001589733">
    <property type="component" value="Unassembled WGS sequence"/>
</dbReference>
<evidence type="ECO:0000313" key="2">
    <source>
        <dbReference type="Proteomes" id="UP001589733"/>
    </source>
</evidence>
<evidence type="ECO:0000313" key="1">
    <source>
        <dbReference type="EMBL" id="MFB9993114.1"/>
    </source>
</evidence>
<reference evidence="1 2" key="1">
    <citation type="submission" date="2024-09" db="EMBL/GenBank/DDBJ databases">
        <authorList>
            <person name="Sun Q."/>
            <person name="Mori K."/>
        </authorList>
    </citation>
    <scope>NUCLEOTIDE SEQUENCE [LARGE SCALE GENOMIC DNA]</scope>
    <source>
        <strain evidence="1 2">JCM 13503</strain>
    </source>
</reference>
<dbReference type="EMBL" id="JBHLYR010000044">
    <property type="protein sequence ID" value="MFB9993114.1"/>
    <property type="molecule type" value="Genomic_DNA"/>
</dbReference>
<dbReference type="RefSeq" id="WP_380011274.1">
    <property type="nucleotide sequence ID" value="NZ_JBHLYR010000044.1"/>
</dbReference>
<proteinExistence type="predicted"/>
<protein>
    <submittedName>
        <fullName evidence="1">Uncharacterized protein</fullName>
    </submittedName>
</protein>
<name>A0ABV6B037_9DEIO</name>
<comment type="caution">
    <text evidence="1">The sequence shown here is derived from an EMBL/GenBank/DDBJ whole genome shotgun (WGS) entry which is preliminary data.</text>
</comment>
<accession>A0ABV6B037</accession>
<gene>
    <name evidence="1" type="ORF">ACFFLM_14160</name>
</gene>